<feature type="signal peptide" evidence="3">
    <location>
        <begin position="1"/>
        <end position="26"/>
    </location>
</feature>
<accession>A0A1H2GWM2</accession>
<comment type="caution">
    <text evidence="4">The sequence shown here is derived from an EMBL/GenBank/DDBJ whole genome shotgun (WGS) entry which is preliminary data.</text>
</comment>
<evidence type="ECO:0000313" key="4">
    <source>
        <dbReference type="EMBL" id="NWD40300.1"/>
    </source>
</evidence>
<dbReference type="Pfam" id="PF10634">
    <property type="entry name" value="Iron_transport"/>
    <property type="match status" value="1"/>
</dbReference>
<dbReference type="InterPro" id="IPR018470">
    <property type="entry name" value="Metal-bd_Tp34-typ"/>
</dbReference>
<reference evidence="4 5" key="1">
    <citation type="submission" date="2020-04" db="EMBL/GenBank/DDBJ databases">
        <title>Molecular characterization of pseudomonads from Agaricus bisporus reveal novel blotch 2 pathogens in Western Europe.</title>
        <authorList>
            <person name="Taparia T."/>
            <person name="Krijger M."/>
            <person name="Haynes E."/>
            <person name="Elpinstone J.G."/>
            <person name="Noble R."/>
            <person name="Van Der Wolf J."/>
        </authorList>
    </citation>
    <scope>NUCLEOTIDE SEQUENCE [LARGE SCALE GENOMIC DNA]</scope>
    <source>
        <strain evidence="4 5">IPO3753</strain>
    </source>
</reference>
<evidence type="ECO:0000256" key="1">
    <source>
        <dbReference type="ARBA" id="ARBA00010013"/>
    </source>
</evidence>
<evidence type="ECO:0000256" key="2">
    <source>
        <dbReference type="ARBA" id="ARBA00022729"/>
    </source>
</evidence>
<dbReference type="InterPro" id="IPR038482">
    <property type="entry name" value="Tp34-type_sf"/>
</dbReference>
<dbReference type="GeneID" id="93513987"/>
<dbReference type="PIRSF" id="PIRSF017018">
    <property type="entry name" value="Tp34"/>
    <property type="match status" value="1"/>
</dbReference>
<evidence type="ECO:0000313" key="5">
    <source>
        <dbReference type="Proteomes" id="UP000546584"/>
    </source>
</evidence>
<dbReference type="AlphaFoldDB" id="A0A145XQM4"/>
<protein>
    <submittedName>
        <fullName evidence="4">Iron transporter</fullName>
    </submittedName>
</protein>
<keyword evidence="2 3" id="KW-0732">Signal</keyword>
<name>A0A145XQM4_9PSED</name>
<dbReference type="Gene3D" id="2.60.40.2480">
    <property type="entry name" value="Periplasmic metal-binding protein Tp34-type"/>
    <property type="match status" value="1"/>
</dbReference>
<sequence length="176" mass="19348">MKHLRNPLATALVLASALAASALVQAREYPIGGPVQVNDMEIASSYLVGIEMAPMPPGMVMSKDSVHLETDVHATADNKYGLSNGEWVPYLTITYSLVKQGSPDYKEIGTLLPMVAKDGAHYANNVKMDGPGTYTVVLRYESPQIKGFFHHVDKETGVPEWWGPFTKTFTFKYPQS</sequence>
<dbReference type="Proteomes" id="UP000546584">
    <property type="component" value="Unassembled WGS sequence"/>
</dbReference>
<proteinExistence type="inferred from homology"/>
<dbReference type="OrthoDB" id="1495621at2"/>
<dbReference type="EMBL" id="JACAQR010000001">
    <property type="protein sequence ID" value="NWD40300.1"/>
    <property type="molecule type" value="Genomic_DNA"/>
</dbReference>
<evidence type="ECO:0000256" key="3">
    <source>
        <dbReference type="SAM" id="SignalP"/>
    </source>
</evidence>
<dbReference type="KEGG" id="pym:AK972_6072"/>
<feature type="chain" id="PRO_5007522426" evidence="3">
    <location>
        <begin position="27"/>
        <end position="176"/>
    </location>
</feature>
<gene>
    <name evidence="4" type="ORF">HX826_00390</name>
</gene>
<dbReference type="RefSeq" id="WP_063033841.1">
    <property type="nucleotide sequence ID" value="NZ_CP012400.2"/>
</dbReference>
<comment type="similarity">
    <text evidence="1">Belongs to the UPF0423 family.</text>
</comment>
<organism evidence="4 5">
    <name type="scientific">Pseudomonas yamanorum</name>
    <dbReference type="NCBI Taxonomy" id="515393"/>
    <lineage>
        <taxon>Bacteria</taxon>
        <taxon>Pseudomonadati</taxon>
        <taxon>Pseudomonadota</taxon>
        <taxon>Gammaproteobacteria</taxon>
        <taxon>Pseudomonadales</taxon>
        <taxon>Pseudomonadaceae</taxon>
        <taxon>Pseudomonas</taxon>
    </lineage>
</organism>
<accession>A0A145XQM4</accession>